<evidence type="ECO:0000256" key="4">
    <source>
        <dbReference type="ARBA" id="ARBA00023163"/>
    </source>
</evidence>
<dbReference type="PANTHER" id="PTHR31241:SF41">
    <property type="entry name" value="DEHYDRATION-RESPONSIVE ELEMENT-BINDING PROTEIN 2G-LIKE"/>
    <property type="match status" value="1"/>
</dbReference>
<evidence type="ECO:0000256" key="2">
    <source>
        <dbReference type="ARBA" id="ARBA00023015"/>
    </source>
</evidence>
<feature type="domain" description="AP2/ERF" evidence="8">
    <location>
        <begin position="39"/>
        <end position="96"/>
    </location>
</feature>
<dbReference type="AlphaFoldDB" id="A0AAD5J762"/>
<evidence type="ECO:0000256" key="3">
    <source>
        <dbReference type="ARBA" id="ARBA00023125"/>
    </source>
</evidence>
<dbReference type="GO" id="GO:0005634">
    <property type="term" value="C:nucleus"/>
    <property type="evidence" value="ECO:0007669"/>
    <property type="project" value="UniProtKB-SubCell"/>
</dbReference>
<sequence>MEREVQTTIASKKDKKSNMGRSRKGCMKGKGGPENASCTYKGVRQRTWGKWVAEIREPNRGARLWLGTFNTSLEAALAYDEASRKLYGPLAKLNLPYYYNPNNNININININTTVTTATTITTSLSHDQIFPSQNNHDESAGGYRFGTGESSLCVSDMIDGEENNNHLYWPDIYDENGFMEVNDIGNSMTSGLMNMDGGGGSEEFKEWGGIQGPWNNFWSYCDFNW</sequence>
<evidence type="ECO:0000256" key="6">
    <source>
        <dbReference type="ARBA" id="ARBA00024343"/>
    </source>
</evidence>
<dbReference type="SUPFAM" id="SSF54171">
    <property type="entry name" value="DNA-binding domain"/>
    <property type="match status" value="1"/>
</dbReference>
<dbReference type="GO" id="GO:0000976">
    <property type="term" value="F:transcription cis-regulatory region binding"/>
    <property type="evidence" value="ECO:0007669"/>
    <property type="project" value="TreeGrafter"/>
</dbReference>
<dbReference type="Proteomes" id="UP001064489">
    <property type="component" value="Chromosome 3"/>
</dbReference>
<reference evidence="9" key="1">
    <citation type="journal article" date="2022" name="Plant J.">
        <title>Strategies of tolerance reflected in two North American maple genomes.</title>
        <authorList>
            <person name="McEvoy S.L."/>
            <person name="Sezen U.U."/>
            <person name="Trouern-Trend A."/>
            <person name="McMahon S.M."/>
            <person name="Schaberg P.G."/>
            <person name="Yang J."/>
            <person name="Wegrzyn J.L."/>
            <person name="Swenson N.G."/>
        </authorList>
    </citation>
    <scope>NUCLEOTIDE SEQUENCE</scope>
    <source>
        <strain evidence="9">91603</strain>
    </source>
</reference>
<dbReference type="Pfam" id="PF00847">
    <property type="entry name" value="AP2"/>
    <property type="match status" value="1"/>
</dbReference>
<proteinExistence type="inferred from homology"/>
<keyword evidence="2" id="KW-0805">Transcription regulation</keyword>
<evidence type="ECO:0000256" key="1">
    <source>
        <dbReference type="ARBA" id="ARBA00004123"/>
    </source>
</evidence>
<protein>
    <recommendedName>
        <fullName evidence="8">AP2/ERF domain-containing protein</fullName>
    </recommendedName>
</protein>
<comment type="caution">
    <text evidence="9">The sequence shown here is derived from an EMBL/GenBank/DDBJ whole genome shotgun (WGS) entry which is preliminary data.</text>
</comment>
<organism evidence="9 10">
    <name type="scientific">Acer negundo</name>
    <name type="common">Box elder</name>
    <dbReference type="NCBI Taxonomy" id="4023"/>
    <lineage>
        <taxon>Eukaryota</taxon>
        <taxon>Viridiplantae</taxon>
        <taxon>Streptophyta</taxon>
        <taxon>Embryophyta</taxon>
        <taxon>Tracheophyta</taxon>
        <taxon>Spermatophyta</taxon>
        <taxon>Magnoliopsida</taxon>
        <taxon>eudicotyledons</taxon>
        <taxon>Gunneridae</taxon>
        <taxon>Pentapetalae</taxon>
        <taxon>rosids</taxon>
        <taxon>malvids</taxon>
        <taxon>Sapindales</taxon>
        <taxon>Sapindaceae</taxon>
        <taxon>Hippocastanoideae</taxon>
        <taxon>Acereae</taxon>
        <taxon>Acer</taxon>
    </lineage>
</organism>
<dbReference type="CDD" id="cd00018">
    <property type="entry name" value="AP2"/>
    <property type="match status" value="1"/>
</dbReference>
<dbReference type="PRINTS" id="PR00367">
    <property type="entry name" value="ETHRSPELEMNT"/>
</dbReference>
<dbReference type="PROSITE" id="PS51032">
    <property type="entry name" value="AP2_ERF"/>
    <property type="match status" value="1"/>
</dbReference>
<dbReference type="PANTHER" id="PTHR31241">
    <property type="entry name" value="DEHYDRATION-RESPONSIVE ELEMENT-BINDING PROTEIN 2C"/>
    <property type="match status" value="1"/>
</dbReference>
<reference evidence="9" key="2">
    <citation type="submission" date="2023-02" db="EMBL/GenBank/DDBJ databases">
        <authorList>
            <person name="Swenson N.G."/>
            <person name="Wegrzyn J.L."/>
            <person name="Mcevoy S.L."/>
        </authorList>
    </citation>
    <scope>NUCLEOTIDE SEQUENCE</scope>
    <source>
        <strain evidence="9">91603</strain>
        <tissue evidence="9">Leaf</tissue>
    </source>
</reference>
<dbReference type="InterPro" id="IPR001471">
    <property type="entry name" value="AP2/ERF_dom"/>
</dbReference>
<dbReference type="FunFam" id="3.30.730.10:FF:000001">
    <property type="entry name" value="Ethylene-responsive transcription factor 2"/>
    <property type="match status" value="1"/>
</dbReference>
<evidence type="ECO:0000313" key="10">
    <source>
        <dbReference type="Proteomes" id="UP001064489"/>
    </source>
</evidence>
<comment type="similarity">
    <text evidence="6">Belongs to the AP2/ERF transcription factor family. ERF subfamily.</text>
</comment>
<dbReference type="GO" id="GO:0045893">
    <property type="term" value="P:positive regulation of DNA-templated transcription"/>
    <property type="evidence" value="ECO:0007669"/>
    <property type="project" value="TreeGrafter"/>
</dbReference>
<dbReference type="Gene3D" id="3.30.730.10">
    <property type="entry name" value="AP2/ERF domain"/>
    <property type="match status" value="1"/>
</dbReference>
<evidence type="ECO:0000259" key="8">
    <source>
        <dbReference type="PROSITE" id="PS51032"/>
    </source>
</evidence>
<evidence type="ECO:0000256" key="5">
    <source>
        <dbReference type="ARBA" id="ARBA00023242"/>
    </source>
</evidence>
<comment type="subcellular location">
    <subcellularLocation>
        <location evidence="1">Nucleus</location>
    </subcellularLocation>
</comment>
<dbReference type="InterPro" id="IPR036955">
    <property type="entry name" value="AP2/ERF_dom_sf"/>
</dbReference>
<keyword evidence="10" id="KW-1185">Reference proteome</keyword>
<dbReference type="GO" id="GO:0003700">
    <property type="term" value="F:DNA-binding transcription factor activity"/>
    <property type="evidence" value="ECO:0007669"/>
    <property type="project" value="InterPro"/>
</dbReference>
<feature type="region of interest" description="Disordered" evidence="7">
    <location>
        <begin position="1"/>
        <end position="35"/>
    </location>
</feature>
<dbReference type="EMBL" id="JAJSOW010000100">
    <property type="protein sequence ID" value="KAI9187028.1"/>
    <property type="molecule type" value="Genomic_DNA"/>
</dbReference>
<dbReference type="SMART" id="SM00380">
    <property type="entry name" value="AP2"/>
    <property type="match status" value="1"/>
</dbReference>
<feature type="compositionally biased region" description="Polar residues" evidence="7">
    <location>
        <begin position="1"/>
        <end position="10"/>
    </location>
</feature>
<dbReference type="InterPro" id="IPR016177">
    <property type="entry name" value="DNA-bd_dom_sf"/>
</dbReference>
<evidence type="ECO:0000313" key="9">
    <source>
        <dbReference type="EMBL" id="KAI9187028.1"/>
    </source>
</evidence>
<keyword evidence="3" id="KW-0238">DNA-binding</keyword>
<keyword evidence="4" id="KW-0804">Transcription</keyword>
<keyword evidence="5" id="KW-0539">Nucleus</keyword>
<dbReference type="GO" id="GO:0006950">
    <property type="term" value="P:response to stress"/>
    <property type="evidence" value="ECO:0007669"/>
    <property type="project" value="TreeGrafter"/>
</dbReference>
<gene>
    <name evidence="9" type="ORF">LWI28_023507</name>
</gene>
<evidence type="ECO:0000256" key="7">
    <source>
        <dbReference type="SAM" id="MobiDB-lite"/>
    </source>
</evidence>
<accession>A0AAD5J762</accession>
<name>A0AAD5J762_ACENE</name>